<feature type="compositionally biased region" description="Polar residues" evidence="1">
    <location>
        <begin position="19"/>
        <end position="34"/>
    </location>
</feature>
<dbReference type="Proteomes" id="UP001212841">
    <property type="component" value="Unassembled WGS sequence"/>
</dbReference>
<evidence type="ECO:0000313" key="3">
    <source>
        <dbReference type="EMBL" id="KAJ3051068.1"/>
    </source>
</evidence>
<accession>A0AAD5SE20</accession>
<proteinExistence type="predicted"/>
<dbReference type="PANTHER" id="PTHR47260">
    <property type="entry name" value="UPF0644 PROTEIN PB2B4.06"/>
    <property type="match status" value="1"/>
</dbReference>
<reference evidence="3" key="1">
    <citation type="submission" date="2020-05" db="EMBL/GenBank/DDBJ databases">
        <title>Phylogenomic resolution of chytrid fungi.</title>
        <authorList>
            <person name="Stajich J.E."/>
            <person name="Amses K."/>
            <person name="Simmons R."/>
            <person name="Seto K."/>
            <person name="Myers J."/>
            <person name="Bonds A."/>
            <person name="Quandt C.A."/>
            <person name="Barry K."/>
            <person name="Liu P."/>
            <person name="Grigoriev I."/>
            <person name="Longcore J.E."/>
            <person name="James T.Y."/>
        </authorList>
    </citation>
    <scope>NUCLEOTIDE SEQUENCE</scope>
    <source>
        <strain evidence="3">JEL0318</strain>
    </source>
</reference>
<dbReference type="PANTHER" id="PTHR47260:SF1">
    <property type="entry name" value="UPF0644 PROTEIN PB2B4.06"/>
    <property type="match status" value="1"/>
</dbReference>
<dbReference type="Gene3D" id="3.10.129.10">
    <property type="entry name" value="Hotdog Thioesterase"/>
    <property type="match status" value="1"/>
</dbReference>
<dbReference type="AlphaFoldDB" id="A0AAD5SE20"/>
<dbReference type="InterPro" id="IPR052061">
    <property type="entry name" value="PTE-AB_protein"/>
</dbReference>
<protein>
    <recommendedName>
        <fullName evidence="2">Thioesterase domain-containing protein</fullName>
    </recommendedName>
</protein>
<dbReference type="InterPro" id="IPR029069">
    <property type="entry name" value="HotDog_dom_sf"/>
</dbReference>
<dbReference type="SUPFAM" id="SSF54637">
    <property type="entry name" value="Thioesterase/thiol ester dehydrase-isomerase"/>
    <property type="match status" value="1"/>
</dbReference>
<dbReference type="Pfam" id="PF03061">
    <property type="entry name" value="4HBT"/>
    <property type="match status" value="1"/>
</dbReference>
<name>A0AAD5SE20_9FUNG</name>
<dbReference type="CDD" id="cd03443">
    <property type="entry name" value="PaaI_thioesterase"/>
    <property type="match status" value="1"/>
</dbReference>
<gene>
    <name evidence="3" type="ORF">HK097_007948</name>
</gene>
<sequence length="262" mass="29171">MLLRTLRTLSTRHHIRTLPLQNPTASVSTSQAPAPSSRLRTRFLLGLALGATLPSLYAYQLKQDSAPLPLTSDSEEAAHTALLEAERDDHELVKKLRGNSELNEVEDVYAYLDGKRLWRNFTGGVLRGKGKFALKPALFHNKDQTEIIAIIHVGERMCGHDGIVHGGVLSTLMDEMLARCTIPSLPNHIGFTANLNINFRKPVRANQFLILHSRLKRLDGRKAYGEAWIEGIDGQGVKYVEAEALFVSPKNPLVGLLRWRPS</sequence>
<feature type="region of interest" description="Disordered" evidence="1">
    <location>
        <begin position="14"/>
        <end position="34"/>
    </location>
</feature>
<organism evidence="3 4">
    <name type="scientific">Rhizophlyctis rosea</name>
    <dbReference type="NCBI Taxonomy" id="64517"/>
    <lineage>
        <taxon>Eukaryota</taxon>
        <taxon>Fungi</taxon>
        <taxon>Fungi incertae sedis</taxon>
        <taxon>Chytridiomycota</taxon>
        <taxon>Chytridiomycota incertae sedis</taxon>
        <taxon>Chytridiomycetes</taxon>
        <taxon>Rhizophlyctidales</taxon>
        <taxon>Rhizophlyctidaceae</taxon>
        <taxon>Rhizophlyctis</taxon>
    </lineage>
</organism>
<evidence type="ECO:0000313" key="4">
    <source>
        <dbReference type="Proteomes" id="UP001212841"/>
    </source>
</evidence>
<comment type="caution">
    <text evidence="3">The sequence shown here is derived from an EMBL/GenBank/DDBJ whole genome shotgun (WGS) entry which is preliminary data.</text>
</comment>
<evidence type="ECO:0000256" key="1">
    <source>
        <dbReference type="SAM" id="MobiDB-lite"/>
    </source>
</evidence>
<dbReference type="EMBL" id="JADGJD010000438">
    <property type="protein sequence ID" value="KAJ3051068.1"/>
    <property type="molecule type" value="Genomic_DNA"/>
</dbReference>
<evidence type="ECO:0000259" key="2">
    <source>
        <dbReference type="Pfam" id="PF03061"/>
    </source>
</evidence>
<dbReference type="InterPro" id="IPR006683">
    <property type="entry name" value="Thioestr_dom"/>
</dbReference>
<keyword evidence="4" id="KW-1185">Reference proteome</keyword>
<feature type="domain" description="Thioesterase" evidence="2">
    <location>
        <begin position="162"/>
        <end position="225"/>
    </location>
</feature>